<feature type="chain" id="PRO_5015200914" evidence="5">
    <location>
        <begin position="24"/>
        <end position="176"/>
    </location>
</feature>
<feature type="signal peptide" evidence="5">
    <location>
        <begin position="1"/>
        <end position="23"/>
    </location>
</feature>
<keyword evidence="8" id="KW-1185">Reference proteome</keyword>
<dbReference type="RefSeq" id="WP_106876854.1">
    <property type="nucleotide sequence ID" value="NZ_JAXCWX010000007.1"/>
</dbReference>
<evidence type="ECO:0000259" key="6">
    <source>
        <dbReference type="Pfam" id="PF00419"/>
    </source>
</evidence>
<dbReference type="EMBL" id="PYEP01000003">
    <property type="protein sequence ID" value="PSN08141.1"/>
    <property type="molecule type" value="Genomic_DNA"/>
</dbReference>
<evidence type="ECO:0000256" key="4">
    <source>
        <dbReference type="ARBA" id="ARBA00023263"/>
    </source>
</evidence>
<dbReference type="AlphaFoldDB" id="A0A2P8VKP9"/>
<protein>
    <submittedName>
        <fullName evidence="7">Ferrous iron transporter B</fullName>
    </submittedName>
</protein>
<reference evidence="7 8" key="1">
    <citation type="submission" date="2018-03" db="EMBL/GenBank/DDBJ databases">
        <title>Draft genome sequence of the first documented clinical Siccibacter turicensis isolate in Austria.</title>
        <authorList>
            <person name="Lepuschitz S."/>
            <person name="Pekard-Amenitsch S."/>
            <person name="Haunold R."/>
            <person name="Schill S."/>
            <person name="Mach R."/>
            <person name="Allerberger F."/>
            <person name="Ruppitsch W."/>
            <person name="Forsythe S.J."/>
        </authorList>
    </citation>
    <scope>NUCLEOTIDE SEQUENCE [LARGE SCALE GENOMIC DNA]</scope>
    <source>
        <strain evidence="7 8">6100069499-17</strain>
    </source>
</reference>
<gene>
    <name evidence="7" type="ORF">C7G83_08135</name>
</gene>
<accession>A0A2P8VKP9</accession>
<dbReference type="InterPro" id="IPR000259">
    <property type="entry name" value="Adhesion_dom_fimbrial"/>
</dbReference>
<sequence>MKKNVLSVAFATVTALSASSVFAADGTVNFSGEIIDQACTVDIGTNNTLTVNLGKVAKSSFAAVGDDASVTKFSMKLKACPESITAAKVKFDGPNDLTDSSLLALTTETGVATGVAIALMTADKTDLGLNSVNAYSYALKPTVENTLDFYAAYRSTAAAVVAGKANSTATFSINYN</sequence>
<dbReference type="InterPro" id="IPR008966">
    <property type="entry name" value="Adhesion_dom_sf"/>
</dbReference>
<dbReference type="InterPro" id="IPR036937">
    <property type="entry name" value="Adhesion_dom_fimbrial_sf"/>
</dbReference>
<keyword evidence="4" id="KW-0281">Fimbrium</keyword>
<dbReference type="GO" id="GO:0009289">
    <property type="term" value="C:pilus"/>
    <property type="evidence" value="ECO:0007669"/>
    <property type="project" value="UniProtKB-SubCell"/>
</dbReference>
<dbReference type="PANTHER" id="PTHR33420:SF3">
    <property type="entry name" value="FIMBRIAL SUBUNIT ELFA"/>
    <property type="match status" value="1"/>
</dbReference>
<comment type="subcellular location">
    <subcellularLocation>
        <location evidence="1">Fimbrium</location>
    </subcellularLocation>
</comment>
<organism evidence="7 8">
    <name type="scientific">Siccibacter turicensis</name>
    <dbReference type="NCBI Taxonomy" id="357233"/>
    <lineage>
        <taxon>Bacteria</taxon>
        <taxon>Pseudomonadati</taxon>
        <taxon>Pseudomonadota</taxon>
        <taxon>Gammaproteobacteria</taxon>
        <taxon>Enterobacterales</taxon>
        <taxon>Enterobacteriaceae</taxon>
        <taxon>Siccibacter</taxon>
    </lineage>
</organism>
<evidence type="ECO:0000256" key="2">
    <source>
        <dbReference type="ARBA" id="ARBA00006671"/>
    </source>
</evidence>
<feature type="domain" description="Fimbrial-type adhesion" evidence="6">
    <location>
        <begin position="29"/>
        <end position="175"/>
    </location>
</feature>
<dbReference type="OrthoDB" id="6466381at2"/>
<evidence type="ECO:0000313" key="8">
    <source>
        <dbReference type="Proteomes" id="UP000240212"/>
    </source>
</evidence>
<dbReference type="STRING" id="1388748.GCA_000463155_02601"/>
<evidence type="ECO:0000256" key="5">
    <source>
        <dbReference type="SAM" id="SignalP"/>
    </source>
</evidence>
<dbReference type="InterPro" id="IPR050263">
    <property type="entry name" value="Bact_Fimbrial_Adh_Pro"/>
</dbReference>
<keyword evidence="3 5" id="KW-0732">Signal</keyword>
<dbReference type="PANTHER" id="PTHR33420">
    <property type="entry name" value="FIMBRIAL SUBUNIT ELFA-RELATED"/>
    <property type="match status" value="1"/>
</dbReference>
<evidence type="ECO:0000256" key="3">
    <source>
        <dbReference type="ARBA" id="ARBA00022729"/>
    </source>
</evidence>
<comment type="similarity">
    <text evidence="2">Belongs to the fimbrial protein family.</text>
</comment>
<dbReference type="Gene3D" id="2.60.40.1090">
    <property type="entry name" value="Fimbrial-type adhesion domain"/>
    <property type="match status" value="1"/>
</dbReference>
<dbReference type="Pfam" id="PF00419">
    <property type="entry name" value="Fimbrial"/>
    <property type="match status" value="1"/>
</dbReference>
<dbReference type="Proteomes" id="UP000240212">
    <property type="component" value="Unassembled WGS sequence"/>
</dbReference>
<evidence type="ECO:0000256" key="1">
    <source>
        <dbReference type="ARBA" id="ARBA00004561"/>
    </source>
</evidence>
<evidence type="ECO:0000313" key="7">
    <source>
        <dbReference type="EMBL" id="PSN08141.1"/>
    </source>
</evidence>
<name>A0A2P8VKP9_9ENTR</name>
<proteinExistence type="inferred from homology"/>
<comment type="caution">
    <text evidence="7">The sequence shown here is derived from an EMBL/GenBank/DDBJ whole genome shotgun (WGS) entry which is preliminary data.</text>
</comment>
<dbReference type="GO" id="GO:0043709">
    <property type="term" value="P:cell adhesion involved in single-species biofilm formation"/>
    <property type="evidence" value="ECO:0007669"/>
    <property type="project" value="TreeGrafter"/>
</dbReference>
<dbReference type="SUPFAM" id="SSF49401">
    <property type="entry name" value="Bacterial adhesins"/>
    <property type="match status" value="1"/>
</dbReference>